<organism evidence="2 3">
    <name type="scientific">Rhizodiscina lignyota</name>
    <dbReference type="NCBI Taxonomy" id="1504668"/>
    <lineage>
        <taxon>Eukaryota</taxon>
        <taxon>Fungi</taxon>
        <taxon>Dikarya</taxon>
        <taxon>Ascomycota</taxon>
        <taxon>Pezizomycotina</taxon>
        <taxon>Dothideomycetes</taxon>
        <taxon>Pleosporomycetidae</taxon>
        <taxon>Aulographales</taxon>
        <taxon>Rhizodiscinaceae</taxon>
        <taxon>Rhizodiscina</taxon>
    </lineage>
</organism>
<evidence type="ECO:0000313" key="2">
    <source>
        <dbReference type="EMBL" id="KAF2098676.1"/>
    </source>
</evidence>
<dbReference type="Proteomes" id="UP000799772">
    <property type="component" value="Unassembled WGS sequence"/>
</dbReference>
<accession>A0A9P4IB72</accession>
<gene>
    <name evidence="2" type="ORF">NA57DRAFT_75913</name>
</gene>
<evidence type="ECO:0000313" key="3">
    <source>
        <dbReference type="Proteomes" id="UP000799772"/>
    </source>
</evidence>
<reference evidence="2" key="1">
    <citation type="journal article" date="2020" name="Stud. Mycol.">
        <title>101 Dothideomycetes genomes: a test case for predicting lifestyles and emergence of pathogens.</title>
        <authorList>
            <person name="Haridas S."/>
            <person name="Albert R."/>
            <person name="Binder M."/>
            <person name="Bloem J."/>
            <person name="Labutti K."/>
            <person name="Salamov A."/>
            <person name="Andreopoulos B."/>
            <person name="Baker S."/>
            <person name="Barry K."/>
            <person name="Bills G."/>
            <person name="Bluhm B."/>
            <person name="Cannon C."/>
            <person name="Castanera R."/>
            <person name="Culley D."/>
            <person name="Daum C."/>
            <person name="Ezra D."/>
            <person name="Gonzalez J."/>
            <person name="Henrissat B."/>
            <person name="Kuo A."/>
            <person name="Liang C."/>
            <person name="Lipzen A."/>
            <person name="Lutzoni F."/>
            <person name="Magnuson J."/>
            <person name="Mondo S."/>
            <person name="Nolan M."/>
            <person name="Ohm R."/>
            <person name="Pangilinan J."/>
            <person name="Park H.-J."/>
            <person name="Ramirez L."/>
            <person name="Alfaro M."/>
            <person name="Sun H."/>
            <person name="Tritt A."/>
            <person name="Yoshinaga Y."/>
            <person name="Zwiers L.-H."/>
            <person name="Turgeon B."/>
            <person name="Goodwin S."/>
            <person name="Spatafora J."/>
            <person name="Crous P."/>
            <person name="Grigoriev I."/>
        </authorList>
    </citation>
    <scope>NUCLEOTIDE SEQUENCE</scope>
    <source>
        <strain evidence="2">CBS 133067</strain>
    </source>
</reference>
<dbReference type="EMBL" id="ML978126">
    <property type="protein sequence ID" value="KAF2098676.1"/>
    <property type="molecule type" value="Genomic_DNA"/>
</dbReference>
<comment type="caution">
    <text evidence="2">The sequence shown here is derived from an EMBL/GenBank/DDBJ whole genome shotgun (WGS) entry which is preliminary data.</text>
</comment>
<name>A0A9P4IB72_9PEZI</name>
<proteinExistence type="predicted"/>
<keyword evidence="3" id="KW-1185">Reference proteome</keyword>
<sequence length="202" mass="22771">MISTATQPNIPNYGPTPKRFDGWNGLLWNDYLNCDSSAAEAILQAERDELAYIDAQCAKALENAYPIESTEEQKGFSITVVPLLQEDSKSETTENQSITTPNEERSPSPIPQNVKTSKPICNCDEPALAEYCAGDGWVQDTPSSPLSITIPKTPQKKHQRCHCRKHSLQLEPQSPTEQIRLNLHPRRKSLERHHTPQQIDLW</sequence>
<dbReference type="AlphaFoldDB" id="A0A9P4IB72"/>
<protein>
    <submittedName>
        <fullName evidence="2">Uncharacterized protein</fullName>
    </submittedName>
</protein>
<evidence type="ECO:0000256" key="1">
    <source>
        <dbReference type="SAM" id="MobiDB-lite"/>
    </source>
</evidence>
<feature type="region of interest" description="Disordered" evidence="1">
    <location>
        <begin position="85"/>
        <end position="117"/>
    </location>
</feature>